<dbReference type="AlphaFoldDB" id="A0A0E9TD01"/>
<proteinExistence type="predicted"/>
<reference evidence="1" key="1">
    <citation type="submission" date="2014-11" db="EMBL/GenBank/DDBJ databases">
        <authorList>
            <person name="Amaro Gonzalez C."/>
        </authorList>
    </citation>
    <scope>NUCLEOTIDE SEQUENCE</scope>
</reference>
<protein>
    <submittedName>
        <fullName evidence="1">Uncharacterized protein</fullName>
    </submittedName>
</protein>
<name>A0A0E9TD01_ANGAN</name>
<dbReference type="EMBL" id="GBXM01057822">
    <property type="protein sequence ID" value="JAH50755.1"/>
    <property type="molecule type" value="Transcribed_RNA"/>
</dbReference>
<accession>A0A0E9TD01</accession>
<organism evidence="1">
    <name type="scientific">Anguilla anguilla</name>
    <name type="common">European freshwater eel</name>
    <name type="synonym">Muraena anguilla</name>
    <dbReference type="NCBI Taxonomy" id="7936"/>
    <lineage>
        <taxon>Eukaryota</taxon>
        <taxon>Metazoa</taxon>
        <taxon>Chordata</taxon>
        <taxon>Craniata</taxon>
        <taxon>Vertebrata</taxon>
        <taxon>Euteleostomi</taxon>
        <taxon>Actinopterygii</taxon>
        <taxon>Neopterygii</taxon>
        <taxon>Teleostei</taxon>
        <taxon>Anguilliformes</taxon>
        <taxon>Anguillidae</taxon>
        <taxon>Anguilla</taxon>
    </lineage>
</organism>
<evidence type="ECO:0000313" key="1">
    <source>
        <dbReference type="EMBL" id="JAH50755.1"/>
    </source>
</evidence>
<sequence>MLRKQQKKTIIVLFTITDIHFLQYKSNFSELEHVKTLQSEISKKNIITTMEIWQDIHTRK</sequence>
<reference evidence="1" key="2">
    <citation type="journal article" date="2015" name="Fish Shellfish Immunol.">
        <title>Early steps in the European eel (Anguilla anguilla)-Vibrio vulnificus interaction in the gills: Role of the RtxA13 toxin.</title>
        <authorList>
            <person name="Callol A."/>
            <person name="Pajuelo D."/>
            <person name="Ebbesson L."/>
            <person name="Teles M."/>
            <person name="MacKenzie S."/>
            <person name="Amaro C."/>
        </authorList>
    </citation>
    <scope>NUCLEOTIDE SEQUENCE</scope>
</reference>